<sequence length="188" mass="21237">MLIAESLGVQDTILFELIDQSSVYDVTDCIKLLIGVIKSIKFHNNTVNEIKMHFEQISFDETTPIKISLADAMSSLNDVNIPPLNLESMITSLDLLESIYDEISLEAADFKKCIRNLQDLQLASLRRNGSLSKLLSLADLFFKSFFERQLKSEAHSLVSMLVFIISVFIISVSALFIFWIRSIKAIRG</sequence>
<reference evidence="2" key="2">
    <citation type="submission" date="2022-06" db="UniProtKB">
        <authorList>
            <consortium name="EnsemblMetazoa"/>
        </authorList>
    </citation>
    <scope>IDENTIFICATION</scope>
    <source>
        <strain evidence="2">DF5081</strain>
    </source>
</reference>
<dbReference type="Proteomes" id="UP000005237">
    <property type="component" value="Unassembled WGS sequence"/>
</dbReference>
<evidence type="ECO:0000313" key="3">
    <source>
        <dbReference type="Proteomes" id="UP000005237"/>
    </source>
</evidence>
<accession>A0A8R1IID4</accession>
<evidence type="ECO:0000313" key="2">
    <source>
        <dbReference type="EnsemblMetazoa" id="CJA35278a.1"/>
    </source>
</evidence>
<protein>
    <submittedName>
        <fullName evidence="2">Uncharacterized protein</fullName>
    </submittedName>
</protein>
<keyword evidence="1" id="KW-0812">Transmembrane</keyword>
<reference evidence="3" key="1">
    <citation type="submission" date="2010-08" db="EMBL/GenBank/DDBJ databases">
        <authorList>
            <consortium name="Caenorhabditis japonica Sequencing Consortium"/>
            <person name="Wilson R.K."/>
        </authorList>
    </citation>
    <scope>NUCLEOTIDE SEQUENCE [LARGE SCALE GENOMIC DNA]</scope>
    <source>
        <strain evidence="3">DF5081</strain>
    </source>
</reference>
<proteinExistence type="predicted"/>
<keyword evidence="3" id="KW-1185">Reference proteome</keyword>
<feature type="transmembrane region" description="Helical" evidence="1">
    <location>
        <begin position="157"/>
        <end position="180"/>
    </location>
</feature>
<dbReference type="EnsemblMetazoa" id="CJA35278a.1">
    <property type="protein sequence ID" value="CJA35278a.1"/>
    <property type="gene ID" value="WBGene00211125"/>
</dbReference>
<organism evidence="2 3">
    <name type="scientific">Caenorhabditis japonica</name>
    <dbReference type="NCBI Taxonomy" id="281687"/>
    <lineage>
        <taxon>Eukaryota</taxon>
        <taxon>Metazoa</taxon>
        <taxon>Ecdysozoa</taxon>
        <taxon>Nematoda</taxon>
        <taxon>Chromadorea</taxon>
        <taxon>Rhabditida</taxon>
        <taxon>Rhabditina</taxon>
        <taxon>Rhabditomorpha</taxon>
        <taxon>Rhabditoidea</taxon>
        <taxon>Rhabditidae</taxon>
        <taxon>Peloderinae</taxon>
        <taxon>Caenorhabditis</taxon>
    </lineage>
</organism>
<keyword evidence="1" id="KW-1133">Transmembrane helix</keyword>
<dbReference type="AlphaFoldDB" id="A0A8R1IID4"/>
<evidence type="ECO:0000256" key="1">
    <source>
        <dbReference type="SAM" id="Phobius"/>
    </source>
</evidence>
<keyword evidence="1" id="KW-0472">Membrane</keyword>
<name>A0A8R1IID4_CAEJA</name>